<sequence length="262" mass="31297">MSKTSIEWTQDKLDRALFEYSNSITYINQAKAYGYKFSLSIFQELSKMHQRKTDKVGVCFQTNFLNELIKDFLENERPIEATFLKLHKWFRELILTKKDAIDWEKVMMASPENLIEILRSHSYILPNKIYWQIVSDCYTRSNLAHSHMHIILDYLSDKRPDKDYLMDEEEREFFINLPDEVTIYRGCTKKEIRSGNFRISWTLDKIVAEFFAYTYINPIHEVRNEEKDISKFDVIEKTVSKKDLLCYFGGREEAEVLYIPTK</sequence>
<keyword evidence="2" id="KW-1185">Reference proteome</keyword>
<dbReference type="OrthoDB" id="1454196at2"/>
<dbReference type="AlphaFoldDB" id="A0A1I2INB6"/>
<dbReference type="RefSeq" id="WP_091208674.1">
    <property type="nucleotide sequence ID" value="NZ_FONQ01000021.1"/>
</dbReference>
<dbReference type="EMBL" id="FONQ01000021">
    <property type="protein sequence ID" value="SFF42316.1"/>
    <property type="molecule type" value="Genomic_DNA"/>
</dbReference>
<reference evidence="2" key="1">
    <citation type="submission" date="2016-10" db="EMBL/GenBank/DDBJ databases">
        <authorList>
            <person name="Varghese N."/>
            <person name="Submissions S."/>
        </authorList>
    </citation>
    <scope>NUCLEOTIDE SEQUENCE [LARGE SCALE GENOMIC DNA]</scope>
    <source>
        <strain evidence="2">CGMCC 1.9227</strain>
    </source>
</reference>
<organism evidence="1 2">
    <name type="scientific">Flavobacterium xueshanense</name>
    <dbReference type="NCBI Taxonomy" id="935223"/>
    <lineage>
        <taxon>Bacteria</taxon>
        <taxon>Pseudomonadati</taxon>
        <taxon>Bacteroidota</taxon>
        <taxon>Flavobacteriia</taxon>
        <taxon>Flavobacteriales</taxon>
        <taxon>Flavobacteriaceae</taxon>
        <taxon>Flavobacterium</taxon>
    </lineage>
</organism>
<name>A0A1I2INB6_9FLAO</name>
<accession>A0A1I2INB6</accession>
<evidence type="ECO:0000313" key="1">
    <source>
        <dbReference type="EMBL" id="SFF42316.1"/>
    </source>
</evidence>
<evidence type="ECO:0000313" key="2">
    <source>
        <dbReference type="Proteomes" id="UP000198596"/>
    </source>
</evidence>
<gene>
    <name evidence="1" type="ORF">SAMN04488131_12118</name>
</gene>
<dbReference type="Proteomes" id="UP000198596">
    <property type="component" value="Unassembled WGS sequence"/>
</dbReference>
<proteinExistence type="predicted"/>
<protein>
    <submittedName>
        <fullName evidence="1">Uncharacterized protein</fullName>
    </submittedName>
</protein>